<evidence type="ECO:0000256" key="3">
    <source>
        <dbReference type="ARBA" id="ARBA00022898"/>
    </source>
</evidence>
<evidence type="ECO:0000259" key="8">
    <source>
        <dbReference type="Pfam" id="PF02784"/>
    </source>
</evidence>
<feature type="modified residue" description="N6-(pyridoxal phosphate)lysine" evidence="5">
    <location>
        <position position="46"/>
    </location>
</feature>
<dbReference type="EMBL" id="NMOS02000009">
    <property type="protein sequence ID" value="RDH40421.1"/>
    <property type="molecule type" value="Genomic_DNA"/>
</dbReference>
<evidence type="ECO:0000313" key="9">
    <source>
        <dbReference type="EMBL" id="RDH40421.1"/>
    </source>
</evidence>
<evidence type="ECO:0000256" key="1">
    <source>
        <dbReference type="ARBA" id="ARBA00001933"/>
    </source>
</evidence>
<dbReference type="Pfam" id="PF02784">
    <property type="entry name" value="Orn_Arg_deC_N"/>
    <property type="match status" value="1"/>
</dbReference>
<dbReference type="PRINTS" id="PR01182">
    <property type="entry name" value="ORNDCRBXLASE"/>
</dbReference>
<dbReference type="SUPFAM" id="SSF51419">
    <property type="entry name" value="PLP-binding barrel"/>
    <property type="match status" value="1"/>
</dbReference>
<reference evidence="9 10" key="2">
    <citation type="journal article" date="2018" name="J. Invertebr. Pathol.">
        <title>'Candidatus Aquirickettsiella gammari' (Gammaproteobacteria: Legionellales: Coxiellaceae): A bacterial pathogen of the freshwater crustacean Gammarus fossarum (Malacostraca: Amphipoda).</title>
        <authorList>
            <person name="Bojko J."/>
            <person name="Dunn A.M."/>
            <person name="Stebbing P.D."/>
            <person name="van Aerle R."/>
            <person name="Bacela-Spychalska K."/>
            <person name="Bean T.P."/>
            <person name="Urrutia A."/>
            <person name="Stentiford G.D."/>
        </authorList>
    </citation>
    <scope>NUCLEOTIDE SEQUENCE [LARGE SCALE GENOMIC DNA]</scope>
    <source>
        <strain evidence="9">RA15029</strain>
    </source>
</reference>
<evidence type="ECO:0000256" key="5">
    <source>
        <dbReference type="PIRSR" id="PIRSR600183-50"/>
    </source>
</evidence>
<dbReference type="AlphaFoldDB" id="A0A370CHR1"/>
<organism evidence="9 10">
    <name type="scientific">Candidatus Aquirickettsiella gammari</name>
    <dbReference type="NCBI Taxonomy" id="2016198"/>
    <lineage>
        <taxon>Bacteria</taxon>
        <taxon>Pseudomonadati</taxon>
        <taxon>Pseudomonadota</taxon>
        <taxon>Gammaproteobacteria</taxon>
        <taxon>Legionellales</taxon>
        <taxon>Coxiellaceae</taxon>
        <taxon>Candidatus Aquirickettsiella</taxon>
    </lineage>
</organism>
<feature type="domain" description="Orn/DAP/Arg decarboxylase 2 C-terminal" evidence="7">
    <location>
        <begin position="263"/>
        <end position="350"/>
    </location>
</feature>
<evidence type="ECO:0000256" key="4">
    <source>
        <dbReference type="ARBA" id="ARBA00023239"/>
    </source>
</evidence>
<evidence type="ECO:0000313" key="10">
    <source>
        <dbReference type="Proteomes" id="UP000226429"/>
    </source>
</evidence>
<dbReference type="FunFam" id="3.20.20.10:FF:000008">
    <property type="entry name" value="Ornithine decarboxylase"/>
    <property type="match status" value="1"/>
</dbReference>
<comment type="cofactor">
    <cofactor evidence="1 5">
        <name>pyridoxal 5'-phosphate</name>
        <dbReference type="ChEBI" id="CHEBI:597326"/>
    </cofactor>
</comment>
<dbReference type="PANTHER" id="PTHR11482:SF6">
    <property type="entry name" value="ORNITHINE DECARBOXYLASE 1-RELATED"/>
    <property type="match status" value="1"/>
</dbReference>
<sequence>MKLQTIASIVGNRPSQPVFVFRPSIMECAVDYFRSRFQGRILYAVKTNPEKQVIDLLYAHGINAFDVASFEEIRMIKSLIPNAELYFMHPVKSSYAIREAYFNYGVRHFSLDSLDELNKIMRQTENAKDLCLHLRLAIPNTFAEFNLSAKFGINLDEAPALLKKIRELAHGVGITFHVGSQCMHPDAYRIAIRLANKLINQAKIGIEYFDVGGGFPSIYPGMTPPALDVYFNVIHEEFVKIEKKFPNIELLCEPGRCLVAESTSVIVRVESRKKNQLYINDGTYGSLFDAGIPHFIFPVRLIQSNYTKNRDLLPFSFYGPTCDSLDYMEGPFYLPSDVKEGHYIEIGQVGAYGRTLSTGFNGFKHEEGVIVVSDKPLMSMYAAIKSQGLHELVTK</sequence>
<dbReference type="InterPro" id="IPR022657">
    <property type="entry name" value="De-COase2_CS"/>
</dbReference>
<proteinExistence type="inferred from homology"/>
<evidence type="ECO:0000259" key="7">
    <source>
        <dbReference type="Pfam" id="PF00278"/>
    </source>
</evidence>
<comment type="caution">
    <text evidence="9">The sequence shown here is derived from an EMBL/GenBank/DDBJ whole genome shotgun (WGS) entry which is preliminary data.</text>
</comment>
<feature type="domain" description="Orn/DAP/Arg decarboxylase 2 N-terminal" evidence="8">
    <location>
        <begin position="38"/>
        <end position="260"/>
    </location>
</feature>
<dbReference type="InterPro" id="IPR009006">
    <property type="entry name" value="Ala_racemase/Decarboxylase_C"/>
</dbReference>
<feature type="active site" description="Proton donor" evidence="5">
    <location>
        <position position="322"/>
    </location>
</feature>
<keyword evidence="4" id="KW-0456">Lyase</keyword>
<dbReference type="SUPFAM" id="SSF50621">
    <property type="entry name" value="Alanine racemase C-terminal domain-like"/>
    <property type="match status" value="1"/>
</dbReference>
<dbReference type="InterPro" id="IPR002433">
    <property type="entry name" value="Orn_de-COase"/>
</dbReference>
<dbReference type="PANTHER" id="PTHR11482">
    <property type="entry name" value="ARGININE/DIAMINOPIMELATE/ORNITHINE DECARBOXYLASE"/>
    <property type="match status" value="1"/>
</dbReference>
<evidence type="ECO:0000256" key="6">
    <source>
        <dbReference type="RuleBase" id="RU003737"/>
    </source>
</evidence>
<name>A0A370CHR1_9COXI</name>
<dbReference type="Gene3D" id="3.20.20.10">
    <property type="entry name" value="Alanine racemase"/>
    <property type="match status" value="1"/>
</dbReference>
<dbReference type="PROSITE" id="PS00879">
    <property type="entry name" value="ODR_DC_2_2"/>
    <property type="match status" value="1"/>
</dbReference>
<dbReference type="GO" id="GO:0004586">
    <property type="term" value="F:ornithine decarboxylase activity"/>
    <property type="evidence" value="ECO:0007669"/>
    <property type="project" value="TreeGrafter"/>
</dbReference>
<dbReference type="GO" id="GO:0033387">
    <property type="term" value="P:putrescine biosynthetic process from arginine, via ornithine"/>
    <property type="evidence" value="ECO:0007669"/>
    <property type="project" value="TreeGrafter"/>
</dbReference>
<dbReference type="InterPro" id="IPR022643">
    <property type="entry name" value="De-COase2_C"/>
</dbReference>
<dbReference type="InterPro" id="IPR022644">
    <property type="entry name" value="De-COase2_N"/>
</dbReference>
<dbReference type="PRINTS" id="PR01179">
    <property type="entry name" value="ODADCRBXLASE"/>
</dbReference>
<dbReference type="CDD" id="cd00622">
    <property type="entry name" value="PLPDE_III_ODC"/>
    <property type="match status" value="1"/>
</dbReference>
<gene>
    <name evidence="9" type="ORF">CFE62_004110</name>
</gene>
<protein>
    <submittedName>
        <fullName evidence="9">Type III PLP-dependent enzyme</fullName>
    </submittedName>
</protein>
<keyword evidence="3 5" id="KW-0663">Pyridoxal phosphate</keyword>
<dbReference type="InterPro" id="IPR029066">
    <property type="entry name" value="PLP-binding_barrel"/>
</dbReference>
<dbReference type="Gene3D" id="2.40.37.10">
    <property type="entry name" value="Lyase, Ornithine Decarboxylase, Chain A, domain 1"/>
    <property type="match status" value="1"/>
</dbReference>
<dbReference type="Proteomes" id="UP000226429">
    <property type="component" value="Unassembled WGS sequence"/>
</dbReference>
<dbReference type="InterPro" id="IPR000183">
    <property type="entry name" value="Orn/DAP/Arg_de-COase"/>
</dbReference>
<accession>A0A370CHR1</accession>
<dbReference type="GO" id="GO:0005737">
    <property type="term" value="C:cytoplasm"/>
    <property type="evidence" value="ECO:0007669"/>
    <property type="project" value="TreeGrafter"/>
</dbReference>
<keyword evidence="10" id="KW-1185">Reference proteome</keyword>
<evidence type="ECO:0000256" key="2">
    <source>
        <dbReference type="ARBA" id="ARBA00008872"/>
    </source>
</evidence>
<dbReference type="Pfam" id="PF00278">
    <property type="entry name" value="Orn_DAP_Arg_deC"/>
    <property type="match status" value="1"/>
</dbReference>
<reference evidence="9 10" key="1">
    <citation type="journal article" date="2017" name="Int. J. Syst. Evol. Microbiol.">
        <title>Aquarickettsiella crustaci n. gen. n. sp. (Gammaproteobacteria: Legionellales: Coxiellaceae); a bacterial pathogen of the freshwater crustacean: Gammarus fossarum (Malacostraca: Amphipoda).</title>
        <authorList>
            <person name="Bojko J."/>
            <person name="Dunn A.M."/>
            <person name="Stebbing P.D."/>
            <person name="Van Aerle R."/>
            <person name="Bacela-Spychalska K."/>
            <person name="Bean T.P."/>
            <person name="Stentiford G.D."/>
        </authorList>
    </citation>
    <scope>NUCLEOTIDE SEQUENCE [LARGE SCALE GENOMIC DNA]</scope>
    <source>
        <strain evidence="9">RA15029</strain>
    </source>
</reference>
<comment type="similarity">
    <text evidence="2 6">Belongs to the Orn/Lys/Arg decarboxylase class-II family.</text>
</comment>